<dbReference type="PANTHER" id="PTHR10656">
    <property type="entry name" value="CELL FATE DETERMINING PROTEIN MAB21-RELATED"/>
    <property type="match status" value="1"/>
</dbReference>
<sequence length="344" mass="39839">LVAELMGNLLRVCRELLSDTFFPVLQPAISVGSTFEGWSPCEDDCVYHLFMPLQPPWGHTFHLEPCTAGQMLGRPFNIRVEQVCTCQRERLPGDMLCFLHHSEEELRKNQEPSLLHTLCTSSYLDVQKTAYWFRKLARSAWMMLPQSRRYHVKLLSSNRSCKLQLTTPSRRTLFIEMLFGVQQGKTDLFVSRQSTEAFFTPSTTWLESCAVAEVKFFTHMARQVPQNSFHLRCLQLYARVLLDTGFSTYTGKTAVMHLLTTTPLSGWRRRRDFLLRLEDIMGYLRGCLQEKRLNHFFFGNENVPKEIILPLDIRAAEPLNLFKQLAQDLDAHAEALHEFMGLQD</sequence>
<accession>A0A091XXR6</accession>
<dbReference type="InterPro" id="IPR024810">
    <property type="entry name" value="MAB21L/cGLR"/>
</dbReference>
<dbReference type="STRING" id="30419.A0A091XXR6"/>
<dbReference type="Proteomes" id="UP000053605">
    <property type="component" value="Unassembled WGS sequence"/>
</dbReference>
<protein>
    <submittedName>
        <fullName evidence="1">Inositol 1,4,5-trisphosphate receptor-interacting protein-like 1</fullName>
    </submittedName>
</protein>
<organism evidence="1 2">
    <name type="scientific">Opisthocomus hoazin</name>
    <name type="common">Hoatzin</name>
    <name type="synonym">Phasianus hoazin</name>
    <dbReference type="NCBI Taxonomy" id="30419"/>
    <lineage>
        <taxon>Eukaryota</taxon>
        <taxon>Metazoa</taxon>
        <taxon>Chordata</taxon>
        <taxon>Craniata</taxon>
        <taxon>Vertebrata</taxon>
        <taxon>Euteleostomi</taxon>
        <taxon>Archelosauria</taxon>
        <taxon>Archosauria</taxon>
        <taxon>Dinosauria</taxon>
        <taxon>Saurischia</taxon>
        <taxon>Theropoda</taxon>
        <taxon>Coelurosauria</taxon>
        <taxon>Aves</taxon>
        <taxon>Neognathae</taxon>
        <taxon>Neoaves</taxon>
        <taxon>Opisthocomiformes</taxon>
        <taxon>Opisthocomidae</taxon>
        <taxon>Opisthocomus</taxon>
    </lineage>
</organism>
<feature type="non-terminal residue" evidence="1">
    <location>
        <position position="344"/>
    </location>
</feature>
<keyword evidence="2" id="KW-1185">Reference proteome</keyword>
<feature type="non-terminal residue" evidence="1">
    <location>
        <position position="1"/>
    </location>
</feature>
<evidence type="ECO:0000313" key="2">
    <source>
        <dbReference type="Proteomes" id="UP000053605"/>
    </source>
</evidence>
<dbReference type="SMART" id="SM01265">
    <property type="entry name" value="Mab-21"/>
    <property type="match status" value="1"/>
</dbReference>
<dbReference type="PANTHER" id="PTHR10656:SF40">
    <property type="entry name" value="INOSITOL 1,4,5-TRISPHOSPHATE RECEPTOR-INTERACTING PROTEIN-LIKE 1"/>
    <property type="match status" value="1"/>
</dbReference>
<gene>
    <name evidence="1" type="ORF">N306_12785</name>
</gene>
<reference evidence="1 2" key="1">
    <citation type="submission" date="2014-04" db="EMBL/GenBank/DDBJ databases">
        <title>Genome evolution of avian class.</title>
        <authorList>
            <person name="Zhang G."/>
            <person name="Li C."/>
        </authorList>
    </citation>
    <scope>NUCLEOTIDE SEQUENCE [LARGE SCALE GENOMIC DNA]</scope>
    <source>
        <strain evidence="1">BGI_N306</strain>
    </source>
</reference>
<evidence type="ECO:0000313" key="1">
    <source>
        <dbReference type="EMBL" id="KFR17641.1"/>
    </source>
</evidence>
<dbReference type="Gene3D" id="1.10.1410.40">
    <property type="match status" value="1"/>
</dbReference>
<dbReference type="PhylomeDB" id="A0A091XXR6"/>
<dbReference type="AlphaFoldDB" id="A0A091XXR6"/>
<dbReference type="PRINTS" id="PR02107">
    <property type="entry name" value="INOS145TPRIP"/>
</dbReference>
<dbReference type="GO" id="GO:0016020">
    <property type="term" value="C:membrane"/>
    <property type="evidence" value="ECO:0007669"/>
    <property type="project" value="TreeGrafter"/>
</dbReference>
<name>A0A091XXR6_OPIHO</name>
<keyword evidence="1" id="KW-0675">Receptor</keyword>
<dbReference type="InterPro" id="IPR026250">
    <property type="entry name" value="ITPRIP-like"/>
</dbReference>
<proteinExistence type="predicted"/>
<dbReference type="EMBL" id="KK736148">
    <property type="protein sequence ID" value="KFR17641.1"/>
    <property type="molecule type" value="Genomic_DNA"/>
</dbReference>